<dbReference type="SMART" id="SM00228">
    <property type="entry name" value="PDZ"/>
    <property type="match status" value="1"/>
</dbReference>
<feature type="domain" description="PDZ" evidence="1">
    <location>
        <begin position="299"/>
        <end position="385"/>
    </location>
</feature>
<sequence length="401" mass="45442">MQKLIVLIIFFFLIDLTSAQSAKEQLAFANSAKLENKVFFEGISFQNKFGYFIIPVHIGNKNYEYIFDTGGYNTLTSEIMDKNKLPKLMEVEVGSSNQIKSKIILTKIPSIKIGDIDFKEIGAFNFDFDDSPQIKCYTNGGIIGKSIIKNAVWQVNAKEQKIILTDNINKLKNLNNAIRIKVKLDKTFNPFIKAKINDKTLTFLLDFGYGGFISLTEKVGVNLNSQEIVEIIGEGSISANGIVNESMFIKTLESFKIGRSNLQNQVAYYSKSNNYNLIGSGITKHFIVTLNFKDQELLLTPIENTEKLSSKKSFGFDLNRNDNNVYVSKIFKDFSAEKAGLKLNDIVISINNKDITKSSYCDFYDYTKEILRGDEAIRLTIKRENVLQNIQVIKSNIFNLE</sequence>
<dbReference type="InterPro" id="IPR021109">
    <property type="entry name" value="Peptidase_aspartic_dom_sf"/>
</dbReference>
<evidence type="ECO:0000259" key="1">
    <source>
        <dbReference type="PROSITE" id="PS50106"/>
    </source>
</evidence>
<protein>
    <recommendedName>
        <fullName evidence="1">PDZ domain-containing protein</fullName>
    </recommendedName>
</protein>
<dbReference type="EMBL" id="VLNR01000002">
    <property type="protein sequence ID" value="TSE11241.1"/>
    <property type="molecule type" value="Genomic_DNA"/>
</dbReference>
<dbReference type="Pfam" id="PF00595">
    <property type="entry name" value="PDZ"/>
    <property type="match status" value="1"/>
</dbReference>
<gene>
    <name evidence="2" type="ORF">FOF46_01030</name>
</gene>
<dbReference type="Gene3D" id="2.30.42.10">
    <property type="match status" value="1"/>
</dbReference>
<keyword evidence="3" id="KW-1185">Reference proteome</keyword>
<dbReference type="InterPro" id="IPR036034">
    <property type="entry name" value="PDZ_sf"/>
</dbReference>
<name>A0A554VRI1_9FLAO</name>
<dbReference type="InterPro" id="IPR001478">
    <property type="entry name" value="PDZ"/>
</dbReference>
<dbReference type="AlphaFoldDB" id="A0A554VRI1"/>
<dbReference type="OrthoDB" id="5580718at2"/>
<dbReference type="Proteomes" id="UP000318833">
    <property type="component" value="Unassembled WGS sequence"/>
</dbReference>
<comment type="caution">
    <text evidence="2">The sequence shown here is derived from an EMBL/GenBank/DDBJ whole genome shotgun (WGS) entry which is preliminary data.</text>
</comment>
<dbReference type="SUPFAM" id="SSF50156">
    <property type="entry name" value="PDZ domain-like"/>
    <property type="match status" value="1"/>
</dbReference>
<reference evidence="2 3" key="1">
    <citation type="submission" date="2019-07" db="EMBL/GenBank/DDBJ databases">
        <title>The draft genome sequence of Aquimarina algiphila M91.</title>
        <authorList>
            <person name="Meng X."/>
        </authorList>
    </citation>
    <scope>NUCLEOTIDE SEQUENCE [LARGE SCALE GENOMIC DNA]</scope>
    <source>
        <strain evidence="2 3">M91</strain>
    </source>
</reference>
<proteinExistence type="predicted"/>
<evidence type="ECO:0000313" key="2">
    <source>
        <dbReference type="EMBL" id="TSE11241.1"/>
    </source>
</evidence>
<dbReference type="PROSITE" id="PS50106">
    <property type="entry name" value="PDZ"/>
    <property type="match status" value="1"/>
</dbReference>
<accession>A0A554VRI1</accession>
<evidence type="ECO:0000313" key="3">
    <source>
        <dbReference type="Proteomes" id="UP000318833"/>
    </source>
</evidence>
<organism evidence="2 3">
    <name type="scientific">Aquimarina algiphila</name>
    <dbReference type="NCBI Taxonomy" id="2047982"/>
    <lineage>
        <taxon>Bacteria</taxon>
        <taxon>Pseudomonadati</taxon>
        <taxon>Bacteroidota</taxon>
        <taxon>Flavobacteriia</taxon>
        <taxon>Flavobacteriales</taxon>
        <taxon>Flavobacteriaceae</taxon>
        <taxon>Aquimarina</taxon>
    </lineage>
</organism>
<dbReference type="RefSeq" id="WP_143915165.1">
    <property type="nucleotide sequence ID" value="NZ_CANMIK010000032.1"/>
</dbReference>
<dbReference type="Gene3D" id="2.40.70.10">
    <property type="entry name" value="Acid Proteases"/>
    <property type="match status" value="2"/>
</dbReference>